<evidence type="ECO:0000313" key="1">
    <source>
        <dbReference type="EMBL" id="UOD29042.1"/>
    </source>
</evidence>
<proteinExistence type="predicted"/>
<dbReference type="Proteomes" id="UP000831532">
    <property type="component" value="Chromosome"/>
</dbReference>
<dbReference type="EMBL" id="CP063361">
    <property type="protein sequence ID" value="UOD29042.1"/>
    <property type="molecule type" value="Genomic_DNA"/>
</dbReference>
<name>A0ABY4A2Q9_9BURK</name>
<evidence type="ECO:0000313" key="2">
    <source>
        <dbReference type="Proteomes" id="UP000831532"/>
    </source>
</evidence>
<protein>
    <submittedName>
        <fullName evidence="1">Uncharacterized protein</fullName>
    </submittedName>
</protein>
<accession>A0ABY4A2Q9</accession>
<gene>
    <name evidence="1" type="ORF">INH39_27020</name>
</gene>
<keyword evidence="2" id="KW-1185">Reference proteome</keyword>
<sequence>MHRDWSPYVDTKGYRYFAKHAIGMSLRKLLLSDLDGDARPVCTVAYVSALIPVRLEQACKPEMLRAHCDTAVSVVATMSTLQMYHEC</sequence>
<dbReference type="RefSeq" id="WP_243490240.1">
    <property type="nucleotide sequence ID" value="NZ_CP063361.1"/>
</dbReference>
<organism evidence="1 2">
    <name type="scientific">Massilia violaceinigra</name>
    <dbReference type="NCBI Taxonomy" id="2045208"/>
    <lineage>
        <taxon>Bacteria</taxon>
        <taxon>Pseudomonadati</taxon>
        <taxon>Pseudomonadota</taxon>
        <taxon>Betaproteobacteria</taxon>
        <taxon>Burkholderiales</taxon>
        <taxon>Oxalobacteraceae</taxon>
        <taxon>Telluria group</taxon>
        <taxon>Massilia</taxon>
    </lineage>
</organism>
<reference evidence="1 2" key="1">
    <citation type="submission" date="2020-10" db="EMBL/GenBank/DDBJ databases">
        <title>Genome analysis of Massilia species.</title>
        <authorList>
            <person name="Jung D.-H."/>
        </authorList>
    </citation>
    <scope>NUCLEOTIDE SEQUENCE [LARGE SCALE GENOMIC DNA]</scope>
    <source>
        <strain evidence="2">sipir</strain>
    </source>
</reference>